<keyword evidence="1" id="KW-0472">Membrane</keyword>
<accession>X1HJV7</accession>
<protein>
    <submittedName>
        <fullName evidence="2">Uncharacterized protein</fullName>
    </submittedName>
</protein>
<reference evidence="2" key="1">
    <citation type="journal article" date="2014" name="Front. Microbiol.">
        <title>High frequency of phylogenetically diverse reductive dehalogenase-homologous genes in deep subseafloor sedimentary metagenomes.</title>
        <authorList>
            <person name="Kawai M."/>
            <person name="Futagami T."/>
            <person name="Toyoda A."/>
            <person name="Takaki Y."/>
            <person name="Nishi S."/>
            <person name="Hori S."/>
            <person name="Arai W."/>
            <person name="Tsubouchi T."/>
            <person name="Morono Y."/>
            <person name="Uchiyama I."/>
            <person name="Ito T."/>
            <person name="Fujiyama A."/>
            <person name="Inagaki F."/>
            <person name="Takami H."/>
        </authorList>
    </citation>
    <scope>NUCLEOTIDE SEQUENCE</scope>
    <source>
        <strain evidence="2">Expedition CK06-06</strain>
    </source>
</reference>
<evidence type="ECO:0000256" key="1">
    <source>
        <dbReference type="SAM" id="Phobius"/>
    </source>
</evidence>
<sequence>MNQETGKIKKNTFTSLDRAASIQLFMITVVIIAYVMFLIFQRYLFSFEDLLSKLIIVNVLLAAGIVMEISYFIWTMHKKKKKLETKSKSKEVETEKTK</sequence>
<evidence type="ECO:0000313" key="2">
    <source>
        <dbReference type="EMBL" id="GAH45583.1"/>
    </source>
</evidence>
<feature type="transmembrane region" description="Helical" evidence="1">
    <location>
        <begin position="21"/>
        <end position="44"/>
    </location>
</feature>
<feature type="transmembrane region" description="Helical" evidence="1">
    <location>
        <begin position="50"/>
        <end position="74"/>
    </location>
</feature>
<keyword evidence="1" id="KW-1133">Transmembrane helix</keyword>
<name>X1HJV7_9ZZZZ</name>
<dbReference type="EMBL" id="BARU01007483">
    <property type="protein sequence ID" value="GAH45583.1"/>
    <property type="molecule type" value="Genomic_DNA"/>
</dbReference>
<gene>
    <name evidence="2" type="ORF">S03H2_14739</name>
</gene>
<organism evidence="2">
    <name type="scientific">marine sediment metagenome</name>
    <dbReference type="NCBI Taxonomy" id="412755"/>
    <lineage>
        <taxon>unclassified sequences</taxon>
        <taxon>metagenomes</taxon>
        <taxon>ecological metagenomes</taxon>
    </lineage>
</organism>
<dbReference type="AlphaFoldDB" id="X1HJV7"/>
<keyword evidence="1" id="KW-0812">Transmembrane</keyword>
<comment type="caution">
    <text evidence="2">The sequence shown here is derived from an EMBL/GenBank/DDBJ whole genome shotgun (WGS) entry which is preliminary data.</text>
</comment>
<proteinExistence type="predicted"/>